<comment type="caution">
    <text evidence="2">The sequence shown here is derived from an EMBL/GenBank/DDBJ whole genome shotgun (WGS) entry which is preliminary data.</text>
</comment>
<keyword evidence="3" id="KW-1185">Reference proteome</keyword>
<reference evidence="2 3" key="1">
    <citation type="submission" date="2023-09" db="EMBL/GenBank/DDBJ databases">
        <title>Multi-omics analysis of a traditional fermented food reveals byproduct-associated fungal strains for waste-to-food upcycling.</title>
        <authorList>
            <consortium name="Lawrence Berkeley National Laboratory"/>
            <person name="Rekdal V.M."/>
            <person name="Villalobos-Escobedo J.M."/>
            <person name="Rodriguez-Valeron N."/>
            <person name="Garcia M.O."/>
            <person name="Vasquez D.P."/>
            <person name="Damayanti I."/>
            <person name="Sorensen P.M."/>
            <person name="Baidoo E.E."/>
            <person name="De Carvalho A.C."/>
            <person name="Riley R."/>
            <person name="Lipzen A."/>
            <person name="He G."/>
            <person name="Yan M."/>
            <person name="Haridas S."/>
            <person name="Daum C."/>
            <person name="Yoshinaga Y."/>
            <person name="Ng V."/>
            <person name="Grigoriev I.V."/>
            <person name="Munk R."/>
            <person name="Nuraida L."/>
            <person name="Wijaya C.H."/>
            <person name="Morales P.-C."/>
            <person name="Keasling J.D."/>
        </authorList>
    </citation>
    <scope>NUCLEOTIDE SEQUENCE [LARGE SCALE GENOMIC DNA]</scope>
    <source>
        <strain evidence="2 3">FGSC 2613</strain>
    </source>
</reference>
<feature type="transmembrane region" description="Helical" evidence="1">
    <location>
        <begin position="6"/>
        <end position="25"/>
    </location>
</feature>
<dbReference type="Proteomes" id="UP001451303">
    <property type="component" value="Unassembled WGS sequence"/>
</dbReference>
<evidence type="ECO:0000313" key="2">
    <source>
        <dbReference type="EMBL" id="KAL0464969.1"/>
    </source>
</evidence>
<dbReference type="EMBL" id="JAVLET010000021">
    <property type="protein sequence ID" value="KAL0464969.1"/>
    <property type="molecule type" value="Genomic_DNA"/>
</dbReference>
<proteinExistence type="predicted"/>
<accession>A0ABR3CX05</accession>
<gene>
    <name evidence="2" type="ORF">QR685DRAFT_539734</name>
</gene>
<organism evidence="2 3">
    <name type="scientific">Neurospora intermedia</name>
    <dbReference type="NCBI Taxonomy" id="5142"/>
    <lineage>
        <taxon>Eukaryota</taxon>
        <taxon>Fungi</taxon>
        <taxon>Dikarya</taxon>
        <taxon>Ascomycota</taxon>
        <taxon>Pezizomycotina</taxon>
        <taxon>Sordariomycetes</taxon>
        <taxon>Sordariomycetidae</taxon>
        <taxon>Sordariales</taxon>
        <taxon>Sordariaceae</taxon>
        <taxon>Neurospora</taxon>
    </lineage>
</organism>
<name>A0ABR3CX05_NEUIN</name>
<sequence length="108" mass="12447">MDYLPDPLLLLIVTPHILLMARVYYSFMSFQLDRKSLRSFSPPPIVAGQKGVTDPIISRVIFVHAGWKWIEAIQRARPGLIPRLIATCLVSVSLYVTFSTRGWEHRFY</sequence>
<keyword evidence="1" id="KW-1133">Transmembrane helix</keyword>
<evidence type="ECO:0000313" key="3">
    <source>
        <dbReference type="Proteomes" id="UP001451303"/>
    </source>
</evidence>
<protein>
    <submittedName>
        <fullName evidence="2">Uncharacterized protein</fullName>
    </submittedName>
</protein>
<keyword evidence="1" id="KW-0472">Membrane</keyword>
<keyword evidence="1" id="KW-0812">Transmembrane</keyword>
<evidence type="ECO:0000256" key="1">
    <source>
        <dbReference type="SAM" id="Phobius"/>
    </source>
</evidence>
<feature type="transmembrane region" description="Helical" evidence="1">
    <location>
        <begin position="80"/>
        <end position="98"/>
    </location>
</feature>